<evidence type="ECO:0000313" key="2">
    <source>
        <dbReference type="EMBL" id="KAK3269887.1"/>
    </source>
</evidence>
<dbReference type="Proteomes" id="UP001190700">
    <property type="component" value="Unassembled WGS sequence"/>
</dbReference>
<protein>
    <submittedName>
        <fullName evidence="2">Uncharacterized protein</fullName>
    </submittedName>
</protein>
<accession>A0AAE0G1D5</accession>
<evidence type="ECO:0000313" key="3">
    <source>
        <dbReference type="Proteomes" id="UP001190700"/>
    </source>
</evidence>
<sequence>MSVVFKPRLQQANTAQQPPSTDNAKQQGAGHLPDGDASWGGHPLTEMVRRGHGRFDVRQLGRTADGDARRPRALHAGWGHLLTEMVKVRPWALWMRNRLGAPADGEMVRRLRALACAAGALPTEMARRAMGTDVQQAEWRGTCRRRWLVAHLLTEMLRRPRALVMCSRLGAGHLLTEMAGGAPAGEDGEAATGTHDVQQAGGAPADGDGETAMGAFDVTGRSWGRTCRRKMVRRPRALVMYGPGEGALLLTEMVEAATGAFDVGLGAGGRTCRLEMVRRPWALRCAAGAGAHLAAEMAGGAPADGDDEAAMGACDVQQAKGAPADGDGEAAMGACDVQQAVGRHLLTEMQAGGAPADGDGEAATGTRDVQQAKGALADGDGEAAICL</sequence>
<evidence type="ECO:0000256" key="1">
    <source>
        <dbReference type="SAM" id="MobiDB-lite"/>
    </source>
</evidence>
<organism evidence="2 3">
    <name type="scientific">Cymbomonas tetramitiformis</name>
    <dbReference type="NCBI Taxonomy" id="36881"/>
    <lineage>
        <taxon>Eukaryota</taxon>
        <taxon>Viridiplantae</taxon>
        <taxon>Chlorophyta</taxon>
        <taxon>Pyramimonadophyceae</taxon>
        <taxon>Pyramimonadales</taxon>
        <taxon>Pyramimonadaceae</taxon>
        <taxon>Cymbomonas</taxon>
    </lineage>
</organism>
<feature type="compositionally biased region" description="Polar residues" evidence="1">
    <location>
        <begin position="10"/>
        <end position="26"/>
    </location>
</feature>
<feature type="compositionally biased region" description="Low complexity" evidence="1">
    <location>
        <begin position="180"/>
        <end position="206"/>
    </location>
</feature>
<feature type="region of interest" description="Disordered" evidence="1">
    <location>
        <begin position="1"/>
        <end position="46"/>
    </location>
</feature>
<feature type="region of interest" description="Disordered" evidence="1">
    <location>
        <begin position="180"/>
        <end position="209"/>
    </location>
</feature>
<keyword evidence="3" id="KW-1185">Reference proteome</keyword>
<name>A0AAE0G1D5_9CHLO</name>
<dbReference type="AlphaFoldDB" id="A0AAE0G1D5"/>
<reference evidence="2 3" key="1">
    <citation type="journal article" date="2015" name="Genome Biol. Evol.">
        <title>Comparative Genomics of a Bacterivorous Green Alga Reveals Evolutionary Causalities and Consequences of Phago-Mixotrophic Mode of Nutrition.</title>
        <authorList>
            <person name="Burns J.A."/>
            <person name="Paasch A."/>
            <person name="Narechania A."/>
            <person name="Kim E."/>
        </authorList>
    </citation>
    <scope>NUCLEOTIDE SEQUENCE [LARGE SCALE GENOMIC DNA]</scope>
    <source>
        <strain evidence="2 3">PLY_AMNH</strain>
    </source>
</reference>
<proteinExistence type="predicted"/>
<dbReference type="EMBL" id="LGRX02010696">
    <property type="protein sequence ID" value="KAK3269887.1"/>
    <property type="molecule type" value="Genomic_DNA"/>
</dbReference>
<gene>
    <name evidence="2" type="ORF">CYMTET_21692</name>
</gene>
<comment type="caution">
    <text evidence="2">The sequence shown here is derived from an EMBL/GenBank/DDBJ whole genome shotgun (WGS) entry which is preliminary data.</text>
</comment>